<proteinExistence type="predicted"/>
<evidence type="ECO:0000313" key="4">
    <source>
        <dbReference type="Proteomes" id="UP000015354"/>
    </source>
</evidence>
<evidence type="ECO:0000313" key="3">
    <source>
        <dbReference type="EMBL" id="EPY36142.1"/>
    </source>
</evidence>
<evidence type="ECO:0000313" key="2">
    <source>
        <dbReference type="EMBL" id="EPY30134.1"/>
    </source>
</evidence>
<accession>S9UN51</accession>
<keyword evidence="4" id="KW-1185">Reference proteome</keyword>
<comment type="caution">
    <text evidence="2">The sequence shown here is derived from an EMBL/GenBank/DDBJ whole genome shotgun (WGS) entry which is preliminary data.</text>
</comment>
<protein>
    <submittedName>
        <fullName evidence="2">Uncharacterized protein</fullName>
    </submittedName>
</protein>
<reference evidence="2 4" key="1">
    <citation type="journal article" date="2013" name="PLoS ONE">
        <title>Predicting the Proteins of Angomonas deanei, Strigomonas culicis and Their Respective Endosymbionts Reveals New Aspects of the Trypanosomatidae Family.</title>
        <authorList>
            <person name="Motta M.C."/>
            <person name="Martins A.C."/>
            <person name="de Souza S.S."/>
            <person name="Catta-Preta C.M."/>
            <person name="Silva R."/>
            <person name="Klein C.C."/>
            <person name="de Almeida L.G."/>
            <person name="de Lima Cunha O."/>
            <person name="Ciapina L.P."/>
            <person name="Brocchi M."/>
            <person name="Colabardini A.C."/>
            <person name="de Araujo Lima B."/>
            <person name="Machado C.R."/>
            <person name="de Almeida Soares C.M."/>
            <person name="Probst C.M."/>
            <person name="de Menezes C.B."/>
            <person name="Thompson C.E."/>
            <person name="Bartholomeu D.C."/>
            <person name="Gradia D.F."/>
            <person name="Pavoni D.P."/>
            <person name="Grisard E.C."/>
            <person name="Fantinatti-Garboggini F."/>
            <person name="Marchini F.K."/>
            <person name="Rodrigues-Luiz G.F."/>
            <person name="Wagner G."/>
            <person name="Goldman G.H."/>
            <person name="Fietto J.L."/>
            <person name="Elias M.C."/>
            <person name="Goldman M.H."/>
            <person name="Sagot M.F."/>
            <person name="Pereira M."/>
            <person name="Stoco P.H."/>
            <person name="de Mendonca-Neto R.P."/>
            <person name="Teixeira S.M."/>
            <person name="Maciel T.E."/>
            <person name="de Oliveira Mendes T.A."/>
            <person name="Urmenyi T.P."/>
            <person name="de Souza W."/>
            <person name="Schenkman S."/>
            <person name="de Vasconcelos A.T."/>
        </authorList>
    </citation>
    <scope>NUCLEOTIDE SEQUENCE [LARGE SCALE GENOMIC DNA]</scope>
</reference>
<sequence>MPPKFAPRHRVRVSSFTRLRAWWMGIDNAEALAKFGERSFLSSIWVEWRGTLVASGCAFAFLVGRSQSNRANYFLDNIELNRQQYYKRDFAPAYVEGAPSGVYDGVQAYSYKDEASGLTLNADNRFVSEESRDERQARLQRIEITDDMVRGAQQLLDSKRYSTAHES</sequence>
<organism evidence="2 4">
    <name type="scientific">Strigomonas culicis</name>
    <dbReference type="NCBI Taxonomy" id="28005"/>
    <lineage>
        <taxon>Eukaryota</taxon>
        <taxon>Discoba</taxon>
        <taxon>Euglenozoa</taxon>
        <taxon>Kinetoplastea</taxon>
        <taxon>Metakinetoplastina</taxon>
        <taxon>Trypanosomatida</taxon>
        <taxon>Trypanosomatidae</taxon>
        <taxon>Strigomonadinae</taxon>
        <taxon>Strigomonas</taxon>
    </lineage>
</organism>
<dbReference type="Proteomes" id="UP000015354">
    <property type="component" value="Unassembled WGS sequence"/>
</dbReference>
<dbReference type="OrthoDB" id="269031at2759"/>
<name>S9UN51_9TRYP</name>
<evidence type="ECO:0000313" key="1">
    <source>
        <dbReference type="EMBL" id="EPY24363.1"/>
    </source>
</evidence>
<dbReference type="AlphaFoldDB" id="S9UN51"/>
<dbReference type="EMBL" id="ATMH01004219">
    <property type="protein sequence ID" value="EPY30134.1"/>
    <property type="molecule type" value="Genomic_DNA"/>
</dbReference>
<reference evidence="2" key="2">
    <citation type="submission" date="2013-03" db="EMBL/GenBank/DDBJ databases">
        <authorList>
            <person name="Motta M.C.M."/>
            <person name="Martins A.C.A."/>
            <person name="Preta C.M.C.C."/>
            <person name="Silva R."/>
            <person name="de Souza S.S."/>
            <person name="Klein C.C."/>
            <person name="de Almeida L.G.P."/>
            <person name="Cunha O.L."/>
            <person name="Colabardini A.C."/>
            <person name="Lima B.A."/>
            <person name="Machado C.R."/>
            <person name="Soares C.M.A."/>
            <person name="de Menezes C.B.A."/>
            <person name="Bartolomeu D.C."/>
            <person name="Grisard E.C."/>
            <person name="Fantinatti-Garboggini F."/>
            <person name="Rodrigues-Luiz G.F."/>
            <person name="Wagner G."/>
            <person name="Goldman G.H."/>
            <person name="Fietto J.L.R."/>
            <person name="Ciapina L.P."/>
            <person name="Brocchi M."/>
            <person name="Elias M.C."/>
            <person name="Goldman M.H.S."/>
            <person name="Sagot M.-F."/>
            <person name="Pereira M."/>
            <person name="Stoco P.H."/>
            <person name="Teixeira S.M.R."/>
            <person name="de Mendonca-Neto R.P."/>
            <person name="Maciel T.E.F."/>
            <person name="Mendes T.A.O."/>
            <person name="Urmenyi T.P."/>
            <person name="Teixeira M.M.G."/>
            <person name="de Camargo E.F.P."/>
            <person name="de Sousa W."/>
            <person name="Schenkman S."/>
            <person name="de Vasconcelos A.T.R."/>
        </authorList>
    </citation>
    <scope>NUCLEOTIDE SEQUENCE</scope>
</reference>
<dbReference type="EMBL" id="ATMH01007218">
    <property type="protein sequence ID" value="EPY24363.1"/>
    <property type="molecule type" value="Genomic_DNA"/>
</dbReference>
<dbReference type="EMBL" id="ATMH01000734">
    <property type="protein sequence ID" value="EPY36142.1"/>
    <property type="molecule type" value="Genomic_DNA"/>
</dbReference>
<gene>
    <name evidence="3" type="ORF">STCU_00734</name>
    <name evidence="2" type="ORF">STCU_04219</name>
    <name evidence="1" type="ORF">STCU_07218</name>
</gene>